<protein>
    <submittedName>
        <fullName evidence="1">(6-4)DNA photolyase-like</fullName>
    </submittedName>
</protein>
<dbReference type="GO" id="GO:0016829">
    <property type="term" value="F:lyase activity"/>
    <property type="evidence" value="ECO:0007669"/>
    <property type="project" value="UniProtKB-KW"/>
</dbReference>
<comment type="caution">
    <text evidence="1">The sequence shown here is derived from an EMBL/GenBank/DDBJ whole genome shotgun (WGS) entry which is preliminary data.</text>
</comment>
<keyword evidence="2" id="KW-1185">Reference proteome</keyword>
<proteinExistence type="predicted"/>
<accession>A0A392PP87</accession>
<name>A0A392PP87_9FABA</name>
<sequence>WNIGKLCFEYDTDPYYQALDIKIKLWTLLLEQELRFSLL</sequence>
<dbReference type="Proteomes" id="UP000265520">
    <property type="component" value="Unassembled WGS sequence"/>
</dbReference>
<feature type="non-terminal residue" evidence="1">
    <location>
        <position position="1"/>
    </location>
</feature>
<dbReference type="AlphaFoldDB" id="A0A392PP87"/>
<organism evidence="1 2">
    <name type="scientific">Trifolium medium</name>
    <dbReference type="NCBI Taxonomy" id="97028"/>
    <lineage>
        <taxon>Eukaryota</taxon>
        <taxon>Viridiplantae</taxon>
        <taxon>Streptophyta</taxon>
        <taxon>Embryophyta</taxon>
        <taxon>Tracheophyta</taxon>
        <taxon>Spermatophyta</taxon>
        <taxon>Magnoliopsida</taxon>
        <taxon>eudicotyledons</taxon>
        <taxon>Gunneridae</taxon>
        <taxon>Pentapetalae</taxon>
        <taxon>rosids</taxon>
        <taxon>fabids</taxon>
        <taxon>Fabales</taxon>
        <taxon>Fabaceae</taxon>
        <taxon>Papilionoideae</taxon>
        <taxon>50 kb inversion clade</taxon>
        <taxon>NPAAA clade</taxon>
        <taxon>Hologalegina</taxon>
        <taxon>IRL clade</taxon>
        <taxon>Trifolieae</taxon>
        <taxon>Trifolium</taxon>
    </lineage>
</organism>
<dbReference type="EMBL" id="LXQA010088996">
    <property type="protein sequence ID" value="MCI13634.1"/>
    <property type="molecule type" value="Genomic_DNA"/>
</dbReference>
<keyword evidence="1" id="KW-0456">Lyase</keyword>
<reference evidence="1 2" key="1">
    <citation type="journal article" date="2018" name="Front. Plant Sci.">
        <title>Red Clover (Trifolium pratense) and Zigzag Clover (T. medium) - A Picture of Genomic Similarities and Differences.</title>
        <authorList>
            <person name="Dluhosova J."/>
            <person name="Istvanek J."/>
            <person name="Nedelnik J."/>
            <person name="Repkova J."/>
        </authorList>
    </citation>
    <scope>NUCLEOTIDE SEQUENCE [LARGE SCALE GENOMIC DNA]</scope>
    <source>
        <strain evidence="2">cv. 10/8</strain>
        <tissue evidence="1">Leaf</tissue>
    </source>
</reference>
<evidence type="ECO:0000313" key="2">
    <source>
        <dbReference type="Proteomes" id="UP000265520"/>
    </source>
</evidence>
<evidence type="ECO:0000313" key="1">
    <source>
        <dbReference type="EMBL" id="MCI13634.1"/>
    </source>
</evidence>